<accession>A0AAD9QXD8</accession>
<proteinExistence type="predicted"/>
<keyword evidence="2" id="KW-1185">Reference proteome</keyword>
<dbReference type="AlphaFoldDB" id="A0AAD9QXD8"/>
<comment type="caution">
    <text evidence="1">The sequence shown here is derived from an EMBL/GenBank/DDBJ whole genome shotgun (WGS) entry which is preliminary data.</text>
</comment>
<evidence type="ECO:0000313" key="1">
    <source>
        <dbReference type="EMBL" id="KAK2569279.1"/>
    </source>
</evidence>
<gene>
    <name evidence="1" type="ORF">P5673_006190</name>
</gene>
<evidence type="ECO:0000313" key="2">
    <source>
        <dbReference type="Proteomes" id="UP001249851"/>
    </source>
</evidence>
<dbReference type="EMBL" id="JARQWQ010000010">
    <property type="protein sequence ID" value="KAK2569279.1"/>
    <property type="molecule type" value="Genomic_DNA"/>
</dbReference>
<organism evidence="1 2">
    <name type="scientific">Acropora cervicornis</name>
    <name type="common">Staghorn coral</name>
    <dbReference type="NCBI Taxonomy" id="6130"/>
    <lineage>
        <taxon>Eukaryota</taxon>
        <taxon>Metazoa</taxon>
        <taxon>Cnidaria</taxon>
        <taxon>Anthozoa</taxon>
        <taxon>Hexacorallia</taxon>
        <taxon>Scleractinia</taxon>
        <taxon>Astrocoeniina</taxon>
        <taxon>Acroporidae</taxon>
        <taxon>Acropora</taxon>
    </lineage>
</organism>
<reference evidence="1" key="2">
    <citation type="journal article" date="2023" name="Science">
        <title>Genomic signatures of disease resistance in endangered staghorn corals.</title>
        <authorList>
            <person name="Vollmer S.V."/>
            <person name="Selwyn J.D."/>
            <person name="Despard B.A."/>
            <person name="Roesel C.L."/>
        </authorList>
    </citation>
    <scope>NUCLEOTIDE SEQUENCE</scope>
    <source>
        <strain evidence="1">K2</strain>
    </source>
</reference>
<reference evidence="1" key="1">
    <citation type="journal article" date="2023" name="G3 (Bethesda)">
        <title>Whole genome assembly and annotation of the endangered Caribbean coral Acropora cervicornis.</title>
        <authorList>
            <person name="Selwyn J.D."/>
            <person name="Vollmer S.V."/>
        </authorList>
    </citation>
    <scope>NUCLEOTIDE SEQUENCE</scope>
    <source>
        <strain evidence="1">K2</strain>
    </source>
</reference>
<dbReference type="Proteomes" id="UP001249851">
    <property type="component" value="Unassembled WGS sequence"/>
</dbReference>
<name>A0AAD9QXD8_ACRCE</name>
<sequence>MAGSEAMEVESIAKKVLVQYGKRKKIISIMSLEDLKTKASELFEVGPSMLRFDKEFEEFVDVEKYSEIQNSDKLKVVVHEKQQKKKKRQQKQTNKIKKFKSFQTVGENIFI</sequence>
<protein>
    <submittedName>
        <fullName evidence="1">Uncharacterized protein</fullName>
    </submittedName>
</protein>